<dbReference type="OrthoDB" id="8768428at2"/>
<gene>
    <name evidence="1" type="ORF">R2APBS1_1644</name>
</gene>
<organism evidence="1 2">
    <name type="scientific">Rhodanobacter denitrificans</name>
    <dbReference type="NCBI Taxonomy" id="666685"/>
    <lineage>
        <taxon>Bacteria</taxon>
        <taxon>Pseudomonadati</taxon>
        <taxon>Pseudomonadota</taxon>
        <taxon>Gammaproteobacteria</taxon>
        <taxon>Lysobacterales</taxon>
        <taxon>Rhodanobacteraceae</taxon>
        <taxon>Rhodanobacter</taxon>
    </lineage>
</organism>
<sequence length="722" mass="80336" precursor="true">MNSSTAMLTSPSAARRLHLEADPWDAPVSTRSKFGDLIWLLDLTTPGQGPGSARLDWDFDLGEGLSFGQPRFSTLRGGLMRFVWSLFTDRRSGLDLTVGSVMKLSTAMRSLVRWMVKNDYVCISELTSAASEDYLDDLVSSYMLETEMMEGIPAEDESEDDEQDDPEIPLGALRPRTNFWSLLWAQRAVLREAGVAVLPEAPFGGKSARTVANKLATKIVGWIPPVPDEVALPVMAEAHRWLWERADDVIRLQDEYIALYRPELCREHAAIVAGVALENFRFSSASPELVPWRGPLQEATRLSIFSGEWRTAVHDSHSVLRTLIEDVCAACVIVLQSEAGPRINEICGLAAGMNAQTGLPACLELRSSKTGLNEHFFLKGLLSKLRRVPEEVEWLIGARPAGSDFIPAPVRAIQVLQRLLEPLRGNATDHSLRSNLIVQMTAPRSYPRDGKMIGRVLASRLRTLQRVFIGNHVDLSGLPDRNAHGQDLARYRETKGACLLTHSWRKSYALYVFRTDSRMIGAIAQQFHHLSLAMTEQGYLGNDPSLLEVMNGVRVQQTAQFFYEMARGERRVTGRMAKLVDEFRAEFARILGAAEGMAGIATVQQWVLNEDIRIWFSRHGKCFIGLGPTKARCHELGGTVHWANAEPNYVHRNPETCLGCPLYAVDADHAEFWLLRYIENTNFMAASATSRAARAAELRAKQSAAILQAIKVPLPELVTTHG</sequence>
<dbReference type="KEGG" id="rhd:R2APBS1_1644"/>
<evidence type="ECO:0000313" key="1">
    <source>
        <dbReference type="EMBL" id="AGG88778.1"/>
    </source>
</evidence>
<dbReference type="AlphaFoldDB" id="M4NGJ2"/>
<evidence type="ECO:0000313" key="2">
    <source>
        <dbReference type="Proteomes" id="UP000011859"/>
    </source>
</evidence>
<keyword evidence="2" id="KW-1185">Reference proteome</keyword>
<protein>
    <recommendedName>
        <fullName evidence="3">Integrase</fullName>
    </recommendedName>
</protein>
<dbReference type="HOGENOM" id="CLU_395217_0_0_6"/>
<evidence type="ECO:0008006" key="3">
    <source>
        <dbReference type="Google" id="ProtNLM"/>
    </source>
</evidence>
<dbReference type="EMBL" id="CP003470">
    <property type="protein sequence ID" value="AGG88778.1"/>
    <property type="molecule type" value="Genomic_DNA"/>
</dbReference>
<accession>M4NGJ2</accession>
<reference evidence="1 2" key="1">
    <citation type="submission" date="2012-04" db="EMBL/GenBank/DDBJ databases">
        <title>Complete genome of Rhodanobacter sp. 2APBS1.</title>
        <authorList>
            <consortium name="US DOE Joint Genome Institute"/>
            <person name="Huntemann M."/>
            <person name="Wei C.-L."/>
            <person name="Han J."/>
            <person name="Detter J.C."/>
            <person name="Han C."/>
            <person name="Tapia R."/>
            <person name="Munk A.C.C."/>
            <person name="Chen A."/>
            <person name="Krypides N."/>
            <person name="Mavromatis K."/>
            <person name="Markowitz V."/>
            <person name="Szeto E."/>
            <person name="Ivanova N."/>
            <person name="Mikhailova N."/>
            <person name="Ovchinnikova G."/>
            <person name="Pagani I."/>
            <person name="Pati A."/>
            <person name="Goodwin L."/>
            <person name="Peters L."/>
            <person name="Pitluck S."/>
            <person name="Woyke T."/>
            <person name="Prakash O."/>
            <person name="Elkins J."/>
            <person name="Brown S."/>
            <person name="Palumbo A."/>
            <person name="Hemme C."/>
            <person name="Zhou J."/>
            <person name="Watson D."/>
            <person name="Jardine P."/>
            <person name="Kostka J."/>
            <person name="Green S."/>
        </authorList>
    </citation>
    <scope>NUCLEOTIDE SEQUENCE [LARGE SCALE GENOMIC DNA]</scope>
    <source>
        <strain evidence="1 2">2APBS1</strain>
    </source>
</reference>
<dbReference type="RefSeq" id="WP_015447534.1">
    <property type="nucleotide sequence ID" value="NC_020541.1"/>
</dbReference>
<dbReference type="STRING" id="666685.R2APBS1_1644"/>
<proteinExistence type="predicted"/>
<dbReference type="eggNOG" id="COG0582">
    <property type="taxonomic scope" value="Bacteria"/>
</dbReference>
<name>M4NGJ2_9GAMM</name>
<dbReference type="Proteomes" id="UP000011859">
    <property type="component" value="Chromosome"/>
</dbReference>